<evidence type="ECO:0000256" key="4">
    <source>
        <dbReference type="ARBA" id="ARBA00022692"/>
    </source>
</evidence>
<comment type="subcellular location">
    <subcellularLocation>
        <location evidence="1">Membrane</location>
        <topology evidence="1">Single-pass membrane protein</topology>
    </subcellularLocation>
</comment>
<keyword evidence="5" id="KW-1133">Transmembrane helix</keyword>
<proteinExistence type="predicted"/>
<evidence type="ECO:0000256" key="3">
    <source>
        <dbReference type="ARBA" id="ARBA00022679"/>
    </source>
</evidence>
<evidence type="ECO:0000256" key="2">
    <source>
        <dbReference type="ARBA" id="ARBA00022676"/>
    </source>
</evidence>
<protein>
    <recommendedName>
        <fullName evidence="10">Glycosyltransferase 61 catalytic domain-containing protein</fullName>
    </recommendedName>
</protein>
<keyword evidence="4" id="KW-0812">Transmembrane</keyword>
<feature type="region of interest" description="Disordered" evidence="8">
    <location>
        <begin position="30"/>
        <end position="86"/>
    </location>
</feature>
<dbReference type="OrthoDB" id="529273at2759"/>
<evidence type="ECO:0000256" key="6">
    <source>
        <dbReference type="ARBA" id="ARBA00023136"/>
    </source>
</evidence>
<sequence length="534" mass="59505">MPALPRRYIVVVFLLIFGVLFLTRSSPHARERASSPIEEDDLSWLSSPGKDDAPNLNVQPGRSSNHNPFHERPSSNLFPGSPSLLHPETTITESSLPLQEAGVAHVPGFTYFERLYVWNGTIYAVMSEEKQEKFPKLLHVISKGKDKGTGENIDPTDAEMQIITPDEAKRVLGSRAAVIEGTSFILYDTKQFMAHYYHWWGEIILGTMRIYSSVSLLLNSAHSATSQGSLYMPDPDRFILPNVLDQGWRDHAGVNGPLMRAAFPSAAIERRDLWNDLIQIEQPFVLEKGMIISRVAAHKSPLSAQWAKMIGSTMAATPATRFWEPVRQRVVNNMIGYVPIQNDAGKVVKPISAPSHSSGNPAKPDTSTFGSSRPLVIYVSRQNHGRKLTNEANESLESSMRGVCETEGLCEFQVAHMEDWPFKDQIEGVSRAVIMIGVHGNGLTHQIWMPPSSRSTVIEITYPETYLHDYSMLARNVGHKHYAIWNDTSLTFEEGKTFDGVEGGTRETFHGDAIPVHGPTVADIVRQRLTETSH</sequence>
<keyword evidence="6" id="KW-0472">Membrane</keyword>
<dbReference type="GO" id="GO:0005783">
    <property type="term" value="C:endoplasmic reticulum"/>
    <property type="evidence" value="ECO:0007669"/>
    <property type="project" value="TreeGrafter"/>
</dbReference>
<organism evidence="11 12">
    <name type="scientific">Crepidotus variabilis</name>
    <dbReference type="NCBI Taxonomy" id="179855"/>
    <lineage>
        <taxon>Eukaryota</taxon>
        <taxon>Fungi</taxon>
        <taxon>Dikarya</taxon>
        <taxon>Basidiomycota</taxon>
        <taxon>Agaricomycotina</taxon>
        <taxon>Agaricomycetes</taxon>
        <taxon>Agaricomycetidae</taxon>
        <taxon>Agaricales</taxon>
        <taxon>Agaricineae</taxon>
        <taxon>Crepidotaceae</taxon>
        <taxon>Crepidotus</taxon>
    </lineage>
</organism>
<keyword evidence="12" id="KW-1185">Reference proteome</keyword>
<feature type="chain" id="PRO_5040463469" description="Glycosyltransferase 61 catalytic domain-containing protein" evidence="9">
    <location>
        <begin position="26"/>
        <end position="534"/>
    </location>
</feature>
<dbReference type="AlphaFoldDB" id="A0A9P6JLR4"/>
<dbReference type="InterPro" id="IPR007657">
    <property type="entry name" value="Glycosyltransferase_61"/>
</dbReference>
<dbReference type="InterPro" id="IPR049625">
    <property type="entry name" value="Glyco_transf_61_cat"/>
</dbReference>
<feature type="compositionally biased region" description="Polar residues" evidence="8">
    <location>
        <begin position="354"/>
        <end position="371"/>
    </location>
</feature>
<dbReference type="Pfam" id="PF04577">
    <property type="entry name" value="Glyco_transf_61"/>
    <property type="match status" value="1"/>
</dbReference>
<feature type="domain" description="Glycosyltransferase 61 catalytic" evidence="10">
    <location>
        <begin position="196"/>
        <end position="453"/>
    </location>
</feature>
<accession>A0A9P6JLR4</accession>
<dbReference type="PANTHER" id="PTHR20961:SF38">
    <property type="entry name" value="PROTEIN O-LINKED-MANNOSE BETA-1,4-N-ACETYLGLUCOSAMINYLTRANSFERASE 2"/>
    <property type="match status" value="1"/>
</dbReference>
<dbReference type="GO" id="GO:0035269">
    <property type="term" value="P:protein O-linked glycosylation via mannose"/>
    <property type="evidence" value="ECO:0007669"/>
    <property type="project" value="TreeGrafter"/>
</dbReference>
<evidence type="ECO:0000256" key="9">
    <source>
        <dbReference type="SAM" id="SignalP"/>
    </source>
</evidence>
<keyword evidence="7" id="KW-0325">Glycoprotein</keyword>
<dbReference type="PANTHER" id="PTHR20961">
    <property type="entry name" value="GLYCOSYLTRANSFERASE"/>
    <property type="match status" value="1"/>
</dbReference>
<name>A0A9P6JLR4_9AGAR</name>
<keyword evidence="3" id="KW-0808">Transferase</keyword>
<dbReference type="GO" id="GO:0016020">
    <property type="term" value="C:membrane"/>
    <property type="evidence" value="ECO:0007669"/>
    <property type="project" value="UniProtKB-SubCell"/>
</dbReference>
<feature type="compositionally biased region" description="Polar residues" evidence="8">
    <location>
        <begin position="56"/>
        <end position="67"/>
    </location>
</feature>
<evidence type="ECO:0000256" key="5">
    <source>
        <dbReference type="ARBA" id="ARBA00022989"/>
    </source>
</evidence>
<evidence type="ECO:0000256" key="7">
    <source>
        <dbReference type="ARBA" id="ARBA00023180"/>
    </source>
</evidence>
<feature type="region of interest" description="Disordered" evidence="8">
    <location>
        <begin position="350"/>
        <end position="371"/>
    </location>
</feature>
<gene>
    <name evidence="11" type="ORF">CPB83DRAFT_859558</name>
</gene>
<dbReference type="EMBL" id="MU157884">
    <property type="protein sequence ID" value="KAF9525436.1"/>
    <property type="molecule type" value="Genomic_DNA"/>
</dbReference>
<comment type="caution">
    <text evidence="11">The sequence shown here is derived from an EMBL/GenBank/DDBJ whole genome shotgun (WGS) entry which is preliminary data.</text>
</comment>
<evidence type="ECO:0000313" key="11">
    <source>
        <dbReference type="EMBL" id="KAF9525436.1"/>
    </source>
</evidence>
<evidence type="ECO:0000259" key="10">
    <source>
        <dbReference type="Pfam" id="PF04577"/>
    </source>
</evidence>
<evidence type="ECO:0000256" key="1">
    <source>
        <dbReference type="ARBA" id="ARBA00004167"/>
    </source>
</evidence>
<keyword evidence="2" id="KW-0328">Glycosyltransferase</keyword>
<feature type="signal peptide" evidence="9">
    <location>
        <begin position="1"/>
        <end position="25"/>
    </location>
</feature>
<dbReference type="Proteomes" id="UP000807306">
    <property type="component" value="Unassembled WGS sequence"/>
</dbReference>
<reference evidence="11" key="1">
    <citation type="submission" date="2020-11" db="EMBL/GenBank/DDBJ databases">
        <authorList>
            <consortium name="DOE Joint Genome Institute"/>
            <person name="Ahrendt S."/>
            <person name="Riley R."/>
            <person name="Andreopoulos W."/>
            <person name="Labutti K."/>
            <person name="Pangilinan J."/>
            <person name="Ruiz-Duenas F.J."/>
            <person name="Barrasa J.M."/>
            <person name="Sanchez-Garcia M."/>
            <person name="Camarero S."/>
            <person name="Miyauchi S."/>
            <person name="Serrano A."/>
            <person name="Linde D."/>
            <person name="Babiker R."/>
            <person name="Drula E."/>
            <person name="Ayuso-Fernandez I."/>
            <person name="Pacheco R."/>
            <person name="Padilla G."/>
            <person name="Ferreira P."/>
            <person name="Barriuso J."/>
            <person name="Kellner H."/>
            <person name="Castanera R."/>
            <person name="Alfaro M."/>
            <person name="Ramirez L."/>
            <person name="Pisabarro A.G."/>
            <person name="Kuo A."/>
            <person name="Tritt A."/>
            <person name="Lipzen A."/>
            <person name="He G."/>
            <person name="Yan M."/>
            <person name="Ng V."/>
            <person name="Cullen D."/>
            <person name="Martin F."/>
            <person name="Rosso M.-N."/>
            <person name="Henrissat B."/>
            <person name="Hibbett D."/>
            <person name="Martinez A.T."/>
            <person name="Grigoriev I.V."/>
        </authorList>
    </citation>
    <scope>NUCLEOTIDE SEQUENCE</scope>
    <source>
        <strain evidence="11">CBS 506.95</strain>
    </source>
</reference>
<keyword evidence="9" id="KW-0732">Signal</keyword>
<evidence type="ECO:0000313" key="12">
    <source>
        <dbReference type="Proteomes" id="UP000807306"/>
    </source>
</evidence>
<dbReference type="GO" id="GO:0097363">
    <property type="term" value="F:protein O-acetylglucosaminyltransferase activity"/>
    <property type="evidence" value="ECO:0007669"/>
    <property type="project" value="TreeGrafter"/>
</dbReference>
<evidence type="ECO:0000256" key="8">
    <source>
        <dbReference type="SAM" id="MobiDB-lite"/>
    </source>
</evidence>